<dbReference type="Proteomes" id="UP000261174">
    <property type="component" value="Unassembled WGS sequence"/>
</dbReference>
<proteinExistence type="predicted"/>
<evidence type="ECO:0000313" key="1">
    <source>
        <dbReference type="EMBL" id="RFM31851.1"/>
    </source>
</evidence>
<keyword evidence="2" id="KW-1185">Reference proteome</keyword>
<organism evidence="1 2">
    <name type="scientific">Chitinophaga silvisoli</name>
    <dbReference type="NCBI Taxonomy" id="2291814"/>
    <lineage>
        <taxon>Bacteria</taxon>
        <taxon>Pseudomonadati</taxon>
        <taxon>Bacteroidota</taxon>
        <taxon>Chitinophagia</taxon>
        <taxon>Chitinophagales</taxon>
        <taxon>Chitinophagaceae</taxon>
        <taxon>Chitinophaga</taxon>
    </lineage>
</organism>
<sequence>MGELIKKWYFIFNVETVTVTNSSGVEKGAIEWTERRESEAVWSDWNYERPPQSFFYCQIKIAE</sequence>
<name>A0A3E1NV77_9BACT</name>
<protein>
    <submittedName>
        <fullName evidence="1">Uncharacterized protein</fullName>
    </submittedName>
</protein>
<reference evidence="1 2" key="1">
    <citation type="submission" date="2018-08" db="EMBL/GenBank/DDBJ databases">
        <title>Chitinophaga sp. K20C18050901, a novel bacterium isolated from forest soil.</title>
        <authorList>
            <person name="Wang C."/>
        </authorList>
    </citation>
    <scope>NUCLEOTIDE SEQUENCE [LARGE SCALE GENOMIC DNA]</scope>
    <source>
        <strain evidence="1 2">K20C18050901</strain>
    </source>
</reference>
<gene>
    <name evidence="1" type="ORF">DXN04_27210</name>
</gene>
<dbReference type="EMBL" id="QTJV01000012">
    <property type="protein sequence ID" value="RFM31851.1"/>
    <property type="molecule type" value="Genomic_DNA"/>
</dbReference>
<dbReference type="AlphaFoldDB" id="A0A3E1NV77"/>
<comment type="caution">
    <text evidence="1">The sequence shown here is derived from an EMBL/GenBank/DDBJ whole genome shotgun (WGS) entry which is preliminary data.</text>
</comment>
<accession>A0A3E1NV77</accession>
<evidence type="ECO:0000313" key="2">
    <source>
        <dbReference type="Proteomes" id="UP000261174"/>
    </source>
</evidence>